<evidence type="ECO:0000313" key="3">
    <source>
        <dbReference type="Proteomes" id="UP001159363"/>
    </source>
</evidence>
<accession>A0ABQ9HP43</accession>
<name>A0ABQ9HP43_9NEOP</name>
<sequence>MSECFLCTIVQPYRVAGLSFQGPIPARVSELVKGNGGPQHTTNPFTKRQKRDSHDDNGCLVFSGIYGFPPLMHSDAAPYSPHFNLIGSQDLEMQMEKSDAPDHRRQKLASSDKTALHQPYAPSAPDVKGHAKTREGLLEMLVLELKKQGTSVALVEVGAASDVGVTAEEFDVEKPLAGNIHSTLTIKYQLDPGSVHFADAPLCSANRTKINLNLAFNRATIAERLACSPPTKAIRVQSPAGSLRIITSENLAGRCRWSADFLGDLPFPPPFHSGALTSRSIKAGPTAARCTCLSTHLPSAFTVISRPYGPQVSYINLLVSEPCTLLCTVVNTYRLHPVYSAVVAHSTHPYSRAAPAIPPPHWATVYMKALTRDTFLVISIATVTAGLTCAPANTPPPPCHPPSQHNTTHTHTHPLSVRKPVWNLPRKIGRVKLPNLVRNLAVQCGKCHDGCHIRPYTSRYGGPCTSLYGIWCRVAGGESSAVDRALAYNQGGSVPGWVAPTGRSGSSYFIYLTLFLLDCFHMHSNPFHVAIVFCRYRTTVWGRGGVAVRLLASHLGEPGSILGGAAPRFPHVVIVPDDAAGRRVFSGISRFLRPSIPDLLHTHVASPSSALKTSIHCLGIRVRIFEDPMSTFLTSVGNSRLCLIPLSSFPRGLFPFPPLLGHTIFPPLRAPSRLMARRIDVCKLSGHSLWQSSSQGLIPTANKPCVYAIPQHVLARAFPNFWCRLYICLEDNGGHFQHLLTKNAEKNLKPGGDITYSFLRRRKKKSGSGASRIRTQIQVQVVQRMIFRPARILYWTPLKTGLGARTPRCLPATVVGRRLVCLYKEWGVKLCLSYDDWEAGSSRSLRQIDKPDTRNVRETVNDSCHAEADGEGDGDGWSRLLVRRRSRAARQEDVENRRQALGEHRAPEVERPHLLLQRRRRRRLQLLLPPQRRRGRRWRALVGRRRRWSLVHRCRRVAPALQSVQHRDQLHFDAVLCAGRYGRACCPLPHPAPAAALNGASLSGRRFAPPSCGRNSCGMAADLLIYRAEPAGD</sequence>
<dbReference type="Proteomes" id="UP001159363">
    <property type="component" value="Chromosome X"/>
</dbReference>
<reference evidence="2 3" key="1">
    <citation type="submission" date="2023-02" db="EMBL/GenBank/DDBJ databases">
        <title>LHISI_Scaffold_Assembly.</title>
        <authorList>
            <person name="Stuart O.P."/>
            <person name="Cleave R."/>
            <person name="Magrath M.J.L."/>
            <person name="Mikheyev A.S."/>
        </authorList>
    </citation>
    <scope>NUCLEOTIDE SEQUENCE [LARGE SCALE GENOMIC DNA]</scope>
    <source>
        <strain evidence="2">Daus_M_001</strain>
        <tissue evidence="2">Leg muscle</tissue>
    </source>
</reference>
<protein>
    <submittedName>
        <fullName evidence="2">Uncharacterized protein</fullName>
    </submittedName>
</protein>
<organism evidence="2 3">
    <name type="scientific">Dryococelus australis</name>
    <dbReference type="NCBI Taxonomy" id="614101"/>
    <lineage>
        <taxon>Eukaryota</taxon>
        <taxon>Metazoa</taxon>
        <taxon>Ecdysozoa</taxon>
        <taxon>Arthropoda</taxon>
        <taxon>Hexapoda</taxon>
        <taxon>Insecta</taxon>
        <taxon>Pterygota</taxon>
        <taxon>Neoptera</taxon>
        <taxon>Polyneoptera</taxon>
        <taxon>Phasmatodea</taxon>
        <taxon>Verophasmatodea</taxon>
        <taxon>Anareolatae</taxon>
        <taxon>Phasmatidae</taxon>
        <taxon>Eurycanthinae</taxon>
        <taxon>Dryococelus</taxon>
    </lineage>
</organism>
<comment type="caution">
    <text evidence="2">The sequence shown here is derived from an EMBL/GenBank/DDBJ whole genome shotgun (WGS) entry which is preliminary data.</text>
</comment>
<evidence type="ECO:0000256" key="1">
    <source>
        <dbReference type="SAM" id="MobiDB-lite"/>
    </source>
</evidence>
<evidence type="ECO:0000313" key="2">
    <source>
        <dbReference type="EMBL" id="KAJ8886141.1"/>
    </source>
</evidence>
<feature type="region of interest" description="Disordered" evidence="1">
    <location>
        <begin position="32"/>
        <end position="53"/>
    </location>
</feature>
<feature type="region of interest" description="Disordered" evidence="1">
    <location>
        <begin position="95"/>
        <end position="129"/>
    </location>
</feature>
<gene>
    <name evidence="2" type="ORF">PR048_012350</name>
</gene>
<keyword evidence="3" id="KW-1185">Reference proteome</keyword>
<proteinExistence type="predicted"/>
<dbReference type="EMBL" id="JARBHB010000004">
    <property type="protein sequence ID" value="KAJ8886141.1"/>
    <property type="molecule type" value="Genomic_DNA"/>
</dbReference>